<comment type="caution">
    <text evidence="2">The sequence shown here is derived from an EMBL/GenBank/DDBJ whole genome shotgun (WGS) entry which is preliminary data.</text>
</comment>
<accession>A0A261RE69</accession>
<name>A0A261RE69_9BORD</name>
<evidence type="ECO:0000313" key="2">
    <source>
        <dbReference type="EMBL" id="OZI23231.1"/>
    </source>
</evidence>
<dbReference type="AlphaFoldDB" id="A0A261RE69"/>
<keyword evidence="3" id="KW-1185">Reference proteome</keyword>
<dbReference type="PANTHER" id="PTHR32022">
    <property type="entry name" value="D-GLUTAMATE CYCLASE, MITOCHONDRIAL"/>
    <property type="match status" value="1"/>
</dbReference>
<sequence length="324" mass="33926">MERPAVDTVACENIDRAMNIEMRDHGSLPRGMKWSMYLMAREAAGMSLVHAAAREFDRAPCQVLLASGAAVPEHMPVGENDGPIGTVTLARALVAIGHTVRIVTDGAAAAPFRGLLRALGVQADVLEIGLDDAGMQQELAQAHDVFCAIERLGGNANGIIYGATGVSRAPHRANLDLLFDTARSLGKRTIGIGDGGNEIGFGNVHARLSREWPQYDYRQATSCGGGVYSVAETDVLLVANSSNLGAHAVTAGLALLRGDLSLCHTAEQELALAHVGVGLGLIDGGSGQLRPWCDGVPPRANAAVVEIMRTIVAQSLAPAGRRAF</sequence>
<evidence type="ECO:0000259" key="1">
    <source>
        <dbReference type="Pfam" id="PF14336"/>
    </source>
</evidence>
<gene>
    <name evidence="2" type="ORF">CAL26_07120</name>
</gene>
<dbReference type="Proteomes" id="UP000216857">
    <property type="component" value="Unassembled WGS sequence"/>
</dbReference>
<dbReference type="PANTHER" id="PTHR32022:SF10">
    <property type="entry name" value="D-GLUTAMATE CYCLASE, MITOCHONDRIAL"/>
    <property type="match status" value="1"/>
</dbReference>
<protein>
    <recommendedName>
        <fullName evidence="1">D-glutamate cyclase-like C-terminal domain-containing protein</fullName>
    </recommendedName>
</protein>
<dbReference type="InterPro" id="IPR025504">
    <property type="entry name" value="GLUCM_C"/>
</dbReference>
<organism evidence="2 3">
    <name type="scientific">Bordetella genomosp. 9</name>
    <dbReference type="NCBI Taxonomy" id="1416803"/>
    <lineage>
        <taxon>Bacteria</taxon>
        <taxon>Pseudomonadati</taxon>
        <taxon>Pseudomonadota</taxon>
        <taxon>Betaproteobacteria</taxon>
        <taxon>Burkholderiales</taxon>
        <taxon>Alcaligenaceae</taxon>
        <taxon>Bordetella</taxon>
    </lineage>
</organism>
<dbReference type="Pfam" id="PF14336">
    <property type="entry name" value="GLUCM-like_C"/>
    <property type="match status" value="1"/>
</dbReference>
<reference evidence="2" key="1">
    <citation type="submission" date="2017-05" db="EMBL/GenBank/DDBJ databases">
        <title>Complete and WGS of Bordetella genogroups.</title>
        <authorList>
            <person name="Spilker T."/>
            <person name="Lipuma J."/>
        </authorList>
    </citation>
    <scope>NUCLEOTIDE SEQUENCE</scope>
    <source>
        <strain evidence="2">AU21707</strain>
    </source>
</reference>
<dbReference type="Gene3D" id="3.90.1640.20">
    <property type="entry name" value="TON_0340"/>
    <property type="match status" value="1"/>
</dbReference>
<feature type="domain" description="D-glutamate cyclase-like C-terminal" evidence="1">
    <location>
        <begin position="30"/>
        <end position="308"/>
    </location>
</feature>
<dbReference type="EMBL" id="NEVJ01000002">
    <property type="protein sequence ID" value="OZI23231.1"/>
    <property type="molecule type" value="Genomic_DNA"/>
</dbReference>
<evidence type="ECO:0000313" key="3">
    <source>
        <dbReference type="Proteomes" id="UP000216857"/>
    </source>
</evidence>
<proteinExistence type="predicted"/>